<dbReference type="OrthoDB" id="5526654at2"/>
<dbReference type="AlphaFoldDB" id="A0A4U1J581"/>
<dbReference type="RefSeq" id="WP_136932223.1">
    <property type="nucleotide sequence ID" value="NZ_SSMQ01000034.1"/>
</dbReference>
<gene>
    <name evidence="2" type="ORF">E8A74_28395</name>
</gene>
<proteinExistence type="predicted"/>
<dbReference type="EMBL" id="SSMQ01000034">
    <property type="protein sequence ID" value="TKD02417.1"/>
    <property type="molecule type" value="Genomic_DNA"/>
</dbReference>
<feature type="region of interest" description="Disordered" evidence="1">
    <location>
        <begin position="1"/>
        <end position="21"/>
    </location>
</feature>
<sequence length="76" mass="7764">MAHPYRMRPTVPPEGSSDDERLSGPTLAFGLFCVISGLALAGASRPGALLLAGGAGTVAIAARRTPRGGAYPRDKD</sequence>
<organism evidence="2 3">
    <name type="scientific">Polyangium fumosum</name>
    <dbReference type="NCBI Taxonomy" id="889272"/>
    <lineage>
        <taxon>Bacteria</taxon>
        <taxon>Pseudomonadati</taxon>
        <taxon>Myxococcota</taxon>
        <taxon>Polyangia</taxon>
        <taxon>Polyangiales</taxon>
        <taxon>Polyangiaceae</taxon>
        <taxon>Polyangium</taxon>
    </lineage>
</organism>
<protein>
    <submittedName>
        <fullName evidence="2">Uncharacterized protein</fullName>
    </submittedName>
</protein>
<comment type="caution">
    <text evidence="2">The sequence shown here is derived from an EMBL/GenBank/DDBJ whole genome shotgun (WGS) entry which is preliminary data.</text>
</comment>
<evidence type="ECO:0000313" key="3">
    <source>
        <dbReference type="Proteomes" id="UP000309215"/>
    </source>
</evidence>
<evidence type="ECO:0000313" key="2">
    <source>
        <dbReference type="EMBL" id="TKD02417.1"/>
    </source>
</evidence>
<keyword evidence="3" id="KW-1185">Reference proteome</keyword>
<evidence type="ECO:0000256" key="1">
    <source>
        <dbReference type="SAM" id="MobiDB-lite"/>
    </source>
</evidence>
<dbReference type="Proteomes" id="UP000309215">
    <property type="component" value="Unassembled WGS sequence"/>
</dbReference>
<reference evidence="2 3" key="1">
    <citation type="submission" date="2019-04" db="EMBL/GenBank/DDBJ databases">
        <authorList>
            <person name="Li Y."/>
            <person name="Wang J."/>
        </authorList>
    </citation>
    <scope>NUCLEOTIDE SEQUENCE [LARGE SCALE GENOMIC DNA]</scope>
    <source>
        <strain evidence="2 3">DSM 14668</strain>
    </source>
</reference>
<name>A0A4U1J581_9BACT</name>
<accession>A0A4U1J581</accession>